<evidence type="ECO:0000313" key="6">
    <source>
        <dbReference type="Proteomes" id="UP000199072"/>
    </source>
</evidence>
<dbReference type="EMBL" id="FNAI01000013">
    <property type="protein sequence ID" value="SDF16150.1"/>
    <property type="molecule type" value="Genomic_DNA"/>
</dbReference>
<dbReference type="RefSeq" id="WP_091153408.1">
    <property type="nucleotide sequence ID" value="NZ_FNAI01000013.1"/>
</dbReference>
<evidence type="ECO:0000256" key="1">
    <source>
        <dbReference type="ARBA" id="ARBA00008059"/>
    </source>
</evidence>
<dbReference type="Pfam" id="PF01695">
    <property type="entry name" value="IstB_IS21"/>
    <property type="match status" value="1"/>
</dbReference>
<dbReference type="AlphaFoldDB" id="A0A1G7ITX8"/>
<protein>
    <submittedName>
        <fullName evidence="5">DNA replication protein DnaC</fullName>
    </submittedName>
</protein>
<evidence type="ECO:0000256" key="3">
    <source>
        <dbReference type="ARBA" id="ARBA00022840"/>
    </source>
</evidence>
<name>A0A1G7ITX8_9SPHI</name>
<accession>A0A1G7ITX8</accession>
<reference evidence="5 6" key="1">
    <citation type="submission" date="2016-10" db="EMBL/GenBank/DDBJ databases">
        <authorList>
            <person name="de Groot N.N."/>
        </authorList>
    </citation>
    <scope>NUCLEOTIDE SEQUENCE [LARGE SCALE GENOMIC DNA]</scope>
    <source>
        <strain evidence="5 6">47C3B</strain>
    </source>
</reference>
<evidence type="ECO:0000256" key="2">
    <source>
        <dbReference type="ARBA" id="ARBA00022741"/>
    </source>
</evidence>
<organism evidence="5 6">
    <name type="scientific">Mucilaginibacter pineti</name>
    <dbReference type="NCBI Taxonomy" id="1391627"/>
    <lineage>
        <taxon>Bacteria</taxon>
        <taxon>Pseudomonadati</taxon>
        <taxon>Bacteroidota</taxon>
        <taxon>Sphingobacteriia</taxon>
        <taxon>Sphingobacteriales</taxon>
        <taxon>Sphingobacteriaceae</taxon>
        <taxon>Mucilaginibacter</taxon>
    </lineage>
</organism>
<dbReference type="PANTHER" id="PTHR30050">
    <property type="entry name" value="CHROMOSOMAL REPLICATION INITIATOR PROTEIN DNAA"/>
    <property type="match status" value="1"/>
</dbReference>
<dbReference type="NCBIfam" id="NF038214">
    <property type="entry name" value="IS21_help_AAA"/>
    <property type="match status" value="1"/>
</dbReference>
<gene>
    <name evidence="5" type="ORF">SAMN05216464_113162</name>
</gene>
<dbReference type="PIRSF" id="PIRSF003073">
    <property type="entry name" value="DNAC_TnpB_IstB"/>
    <property type="match status" value="1"/>
</dbReference>
<keyword evidence="6" id="KW-1185">Reference proteome</keyword>
<sequence length="248" mass="28663">MNTTTLEKLRKLKFTGMYNAFKANLENGKAEEYTSDQMLALLVDAEYDYRMNKRIGSLIINARFRYKASIEEMNYHPDRNIDRNFIQRLADCTFISRAENILITGSTGCGKSYLATALGFNACEKGYRAMYMSITKLFPKLKMAKADGTYIKEIAKIERMNLVIFDDFGIHPLDAQSRAILMEVIEDIHGKTSMIFTSQLPVNKWFEVIGERTIADAILDRITPEAHRIEIEGESMRKRRSRKDDYDY</sequence>
<dbReference type="InterPro" id="IPR002611">
    <property type="entry name" value="IstB_ATP-bd"/>
</dbReference>
<dbReference type="PANTHER" id="PTHR30050:SF4">
    <property type="entry name" value="ATP-BINDING PROTEIN RV3427C IN INSERTION SEQUENCE-RELATED"/>
    <property type="match status" value="1"/>
</dbReference>
<dbReference type="InterPro" id="IPR027417">
    <property type="entry name" value="P-loop_NTPase"/>
</dbReference>
<proteinExistence type="inferred from homology"/>
<dbReference type="Gene3D" id="3.40.50.300">
    <property type="entry name" value="P-loop containing nucleotide triphosphate hydrolases"/>
    <property type="match status" value="1"/>
</dbReference>
<keyword evidence="2" id="KW-0547">Nucleotide-binding</keyword>
<dbReference type="Proteomes" id="UP000199072">
    <property type="component" value="Unassembled WGS sequence"/>
</dbReference>
<comment type="similarity">
    <text evidence="1">Belongs to the IS21/IS1162 putative ATP-binding protein family.</text>
</comment>
<dbReference type="GO" id="GO:0005524">
    <property type="term" value="F:ATP binding"/>
    <property type="evidence" value="ECO:0007669"/>
    <property type="project" value="UniProtKB-KW"/>
</dbReference>
<dbReference type="STRING" id="1391627.SAMN05216464_113162"/>
<dbReference type="GO" id="GO:0006260">
    <property type="term" value="P:DNA replication"/>
    <property type="evidence" value="ECO:0007669"/>
    <property type="project" value="TreeGrafter"/>
</dbReference>
<dbReference type="SUPFAM" id="SSF52540">
    <property type="entry name" value="P-loop containing nucleoside triphosphate hydrolases"/>
    <property type="match status" value="1"/>
</dbReference>
<feature type="domain" description="AAA+ ATPase" evidence="4">
    <location>
        <begin position="97"/>
        <end position="230"/>
    </location>
</feature>
<evidence type="ECO:0000259" key="4">
    <source>
        <dbReference type="SMART" id="SM00382"/>
    </source>
</evidence>
<dbReference type="SMART" id="SM00382">
    <property type="entry name" value="AAA"/>
    <property type="match status" value="1"/>
</dbReference>
<evidence type="ECO:0000313" key="5">
    <source>
        <dbReference type="EMBL" id="SDF16150.1"/>
    </source>
</evidence>
<dbReference type="InterPro" id="IPR028350">
    <property type="entry name" value="DNAC/IstB-like"/>
</dbReference>
<dbReference type="OrthoDB" id="8064373at2"/>
<dbReference type="InterPro" id="IPR003593">
    <property type="entry name" value="AAA+_ATPase"/>
</dbReference>
<keyword evidence="3" id="KW-0067">ATP-binding</keyword>
<dbReference type="InterPro" id="IPR047661">
    <property type="entry name" value="IstB"/>
</dbReference>
<dbReference type="CDD" id="cd00009">
    <property type="entry name" value="AAA"/>
    <property type="match status" value="1"/>
</dbReference>